<reference evidence="1" key="1">
    <citation type="submission" date="2019-03" db="EMBL/GenBank/DDBJ databases">
        <title>Single cell metagenomics reveals metabolic interactions within the superorganism composed of flagellate Streblomastix strix and complex community of Bacteroidetes bacteria on its surface.</title>
        <authorList>
            <person name="Treitli S.C."/>
            <person name="Kolisko M."/>
            <person name="Husnik F."/>
            <person name="Keeling P."/>
            <person name="Hampl V."/>
        </authorList>
    </citation>
    <scope>NUCLEOTIDE SEQUENCE</scope>
    <source>
        <strain evidence="1">STM</strain>
    </source>
</reference>
<dbReference type="Gene3D" id="3.60.15.10">
    <property type="entry name" value="Ribonuclease Z/Hydroxyacylglutathione hydrolase-like"/>
    <property type="match status" value="1"/>
</dbReference>
<protein>
    <submittedName>
        <fullName evidence="1">Uncharacterized protein</fullName>
    </submittedName>
</protein>
<comment type="caution">
    <text evidence="1">The sequence shown here is derived from an EMBL/GenBank/DDBJ whole genome shotgun (WGS) entry which is preliminary data.</text>
</comment>
<accession>A0A5J4PXR0</accession>
<evidence type="ECO:0000313" key="1">
    <source>
        <dbReference type="EMBL" id="KAA6314315.1"/>
    </source>
</evidence>
<organism evidence="1">
    <name type="scientific">termite gut metagenome</name>
    <dbReference type="NCBI Taxonomy" id="433724"/>
    <lineage>
        <taxon>unclassified sequences</taxon>
        <taxon>metagenomes</taxon>
        <taxon>organismal metagenomes</taxon>
    </lineage>
</organism>
<sequence length="78" mass="8601">MKLTIHRGTNQIGGCVTKIESGSYKVFIDFGEQLPSTENKELPLMDGLTCGDVSKSALFITHYHVNCTLKVGLLIFKL</sequence>
<gene>
    <name evidence="1" type="ORF">EZS27_035052</name>
</gene>
<name>A0A5J4PXR0_9ZZZZ</name>
<proteinExistence type="predicted"/>
<dbReference type="EMBL" id="SNRY01005700">
    <property type="protein sequence ID" value="KAA6314315.1"/>
    <property type="molecule type" value="Genomic_DNA"/>
</dbReference>
<dbReference type="InterPro" id="IPR036866">
    <property type="entry name" value="RibonucZ/Hydroxyglut_hydro"/>
</dbReference>
<dbReference type="AlphaFoldDB" id="A0A5J4PXR0"/>
<dbReference type="SUPFAM" id="SSF56281">
    <property type="entry name" value="Metallo-hydrolase/oxidoreductase"/>
    <property type="match status" value="1"/>
</dbReference>